<dbReference type="EC" id="2.1.1.61" evidence="10"/>
<feature type="domain" description="FAD dependent oxidoreductase" evidence="11">
    <location>
        <begin position="258"/>
        <end position="624"/>
    </location>
</feature>
<reference evidence="13" key="1">
    <citation type="journal article" date="2014" name="Int. J. Syst. Evol. Microbiol.">
        <title>Complete genome sequence of Corynebacterium casei LMG S-19264T (=DSM 44701T), isolated from a smear-ripened cheese.</title>
        <authorList>
            <consortium name="US DOE Joint Genome Institute (JGI-PGF)"/>
            <person name="Walter F."/>
            <person name="Albersmeier A."/>
            <person name="Kalinowski J."/>
            <person name="Ruckert C."/>
        </authorList>
    </citation>
    <scope>NUCLEOTIDE SEQUENCE</scope>
    <source>
        <strain evidence="13">CGMCC 1.15758</strain>
    </source>
</reference>
<feature type="domain" description="MnmC-like methyltransferase" evidence="12">
    <location>
        <begin position="110"/>
        <end position="230"/>
    </location>
</feature>
<comment type="catalytic activity">
    <reaction evidence="10">
        <text>5-aminomethyl-2-thiouridine(34) in tRNA + S-adenosyl-L-methionine = 5-methylaminomethyl-2-thiouridine(34) in tRNA + S-adenosyl-L-homocysteine + H(+)</text>
        <dbReference type="Rhea" id="RHEA:19569"/>
        <dbReference type="Rhea" id="RHEA-COMP:10195"/>
        <dbReference type="Rhea" id="RHEA-COMP:10197"/>
        <dbReference type="ChEBI" id="CHEBI:15378"/>
        <dbReference type="ChEBI" id="CHEBI:57856"/>
        <dbReference type="ChEBI" id="CHEBI:59789"/>
        <dbReference type="ChEBI" id="CHEBI:74454"/>
        <dbReference type="ChEBI" id="CHEBI:74455"/>
        <dbReference type="EC" id="2.1.1.61"/>
    </reaction>
</comment>
<proteinExistence type="inferred from homology"/>
<dbReference type="InterPro" id="IPR029063">
    <property type="entry name" value="SAM-dependent_MTases_sf"/>
</dbReference>
<dbReference type="GO" id="GO:0032259">
    <property type="term" value="P:methylation"/>
    <property type="evidence" value="ECO:0007669"/>
    <property type="project" value="UniProtKB-KW"/>
</dbReference>
<evidence type="ECO:0000256" key="4">
    <source>
        <dbReference type="ARBA" id="ARBA00022679"/>
    </source>
</evidence>
<comment type="similarity">
    <text evidence="10">In the C-terminal section; belongs to the DAO family.</text>
</comment>
<evidence type="ECO:0000256" key="3">
    <source>
        <dbReference type="ARBA" id="ARBA00022630"/>
    </source>
</evidence>
<name>A0A8J2Z4K3_9GAMM</name>
<dbReference type="Gene3D" id="3.50.50.60">
    <property type="entry name" value="FAD/NAD(P)-binding domain"/>
    <property type="match status" value="1"/>
</dbReference>
<dbReference type="AlphaFoldDB" id="A0A8J2Z4K3"/>
<dbReference type="PANTHER" id="PTHR13847:SF283">
    <property type="entry name" value="TRNA 5-METHYLAMINOMETHYL-2-THIOURIDINE BIOSYNTHESIS BIFUNCTIONAL PROTEIN MNMC"/>
    <property type="match status" value="1"/>
</dbReference>
<reference evidence="13" key="2">
    <citation type="submission" date="2020-09" db="EMBL/GenBank/DDBJ databases">
        <authorList>
            <person name="Sun Q."/>
            <person name="Zhou Y."/>
        </authorList>
    </citation>
    <scope>NUCLEOTIDE SEQUENCE</scope>
    <source>
        <strain evidence="13">CGMCC 1.15758</strain>
    </source>
</reference>
<evidence type="ECO:0000313" key="14">
    <source>
        <dbReference type="Proteomes" id="UP000636949"/>
    </source>
</evidence>
<keyword evidence="7 10" id="KW-0274">FAD</keyword>
<dbReference type="GO" id="GO:0050660">
    <property type="term" value="F:flavin adenine dinucleotide binding"/>
    <property type="evidence" value="ECO:0007669"/>
    <property type="project" value="UniProtKB-UniRule"/>
</dbReference>
<gene>
    <name evidence="10 13" type="primary">mnmC</name>
    <name evidence="13" type="ORF">GCM10010995_14600</name>
</gene>
<evidence type="ECO:0000313" key="13">
    <source>
        <dbReference type="EMBL" id="GGF98433.1"/>
    </source>
</evidence>
<dbReference type="EMBL" id="BMJS01000014">
    <property type="protein sequence ID" value="GGF98433.1"/>
    <property type="molecule type" value="Genomic_DNA"/>
</dbReference>
<keyword evidence="8 10" id="KW-0560">Oxidoreductase</keyword>
<dbReference type="HAMAP" id="MF_01102">
    <property type="entry name" value="MnmC"/>
    <property type="match status" value="1"/>
</dbReference>
<dbReference type="GO" id="GO:0005737">
    <property type="term" value="C:cytoplasm"/>
    <property type="evidence" value="ECO:0007669"/>
    <property type="project" value="UniProtKB-SubCell"/>
</dbReference>
<dbReference type="InterPro" id="IPR047785">
    <property type="entry name" value="tRNA_MNMC2"/>
</dbReference>
<dbReference type="Gene3D" id="3.30.9.10">
    <property type="entry name" value="D-Amino Acid Oxidase, subunit A, domain 2"/>
    <property type="match status" value="1"/>
</dbReference>
<dbReference type="InterPro" id="IPR006076">
    <property type="entry name" value="FAD-dep_OxRdtase"/>
</dbReference>
<dbReference type="RefSeq" id="WP_157968253.1">
    <property type="nucleotide sequence ID" value="NZ_BMJS01000014.1"/>
</dbReference>
<dbReference type="NCBIfam" id="TIGR03197">
    <property type="entry name" value="MnmC_Cterm"/>
    <property type="match status" value="1"/>
</dbReference>
<keyword evidence="14" id="KW-1185">Reference proteome</keyword>
<evidence type="ECO:0000259" key="11">
    <source>
        <dbReference type="Pfam" id="PF01266"/>
    </source>
</evidence>
<keyword evidence="3 10" id="KW-0285">Flavoprotein</keyword>
<comment type="caution">
    <text evidence="13">The sequence shown here is derived from an EMBL/GenBank/DDBJ whole genome shotgun (WGS) entry which is preliminary data.</text>
</comment>
<accession>A0A8J2Z4K3</accession>
<feature type="region of interest" description="tRNA (mnm(5)s(2)U34)-methyltransferase" evidence="10">
    <location>
        <begin position="1"/>
        <end position="232"/>
    </location>
</feature>
<dbReference type="Proteomes" id="UP000636949">
    <property type="component" value="Unassembled WGS sequence"/>
</dbReference>
<dbReference type="NCBIfam" id="NF002481">
    <property type="entry name" value="PRK01747.1-2"/>
    <property type="match status" value="1"/>
</dbReference>
<dbReference type="PANTHER" id="PTHR13847">
    <property type="entry name" value="SARCOSINE DEHYDROGENASE-RELATED"/>
    <property type="match status" value="1"/>
</dbReference>
<comment type="similarity">
    <text evidence="10">In the N-terminal section; belongs to the methyltransferase superfamily. tRNA (mnm(5)s(2)U34)-methyltransferase family.</text>
</comment>
<keyword evidence="1 10" id="KW-0963">Cytoplasm</keyword>
<dbReference type="InterPro" id="IPR008471">
    <property type="entry name" value="MnmC-like_methylTransf"/>
</dbReference>
<evidence type="ECO:0000256" key="10">
    <source>
        <dbReference type="HAMAP-Rule" id="MF_01102"/>
    </source>
</evidence>
<dbReference type="InterPro" id="IPR017610">
    <property type="entry name" value="tRNA_S-uridine_synth_MnmC_C"/>
</dbReference>
<dbReference type="InterPro" id="IPR036188">
    <property type="entry name" value="FAD/NAD-bd_sf"/>
</dbReference>
<keyword evidence="6 10" id="KW-0819">tRNA processing</keyword>
<dbReference type="NCBIfam" id="NF033855">
    <property type="entry name" value="tRNA_MNMC2"/>
    <property type="match status" value="1"/>
</dbReference>
<organism evidence="13 14">
    <name type="scientific">Cysteiniphilum litorale</name>
    <dbReference type="NCBI Taxonomy" id="2056700"/>
    <lineage>
        <taxon>Bacteria</taxon>
        <taxon>Pseudomonadati</taxon>
        <taxon>Pseudomonadota</taxon>
        <taxon>Gammaproteobacteria</taxon>
        <taxon>Thiotrichales</taxon>
        <taxon>Fastidiosibacteraceae</taxon>
        <taxon>Cysteiniphilum</taxon>
    </lineage>
</organism>
<dbReference type="Pfam" id="PF01266">
    <property type="entry name" value="DAO"/>
    <property type="match status" value="1"/>
</dbReference>
<evidence type="ECO:0000256" key="8">
    <source>
        <dbReference type="ARBA" id="ARBA00023002"/>
    </source>
</evidence>
<dbReference type="OrthoDB" id="9786494at2"/>
<evidence type="ECO:0000256" key="9">
    <source>
        <dbReference type="ARBA" id="ARBA00023268"/>
    </source>
</evidence>
<sequence length="654" mass="73228">MQNAKLKWQETGEPFSDEFADVYFSKQNGLAESEYVFLDGNQLKKRFENLDQNAHFVIAETGFGTGLNFLATLNLWDKCTPKTAKLSFISCEKYPLTYGDLEKALSIWHELKPQADQLLQAYPNSFYIGATSLNITENINLTLLIDDAANALAAIDLSIDAWFLDGFAPAKNPDMWSDDLFKEIYRLSHGKTSLSTFTAAGFVKRALEAQGFEVKKQKGFAHKREMICAVVKDTKKLAQTKIKPYFAKPQLTLSKKQKVAIIGAGMAGCALAYELSQLGFEIDLFDQYDDIAQGASGNPYGILKPYITADANISDNFHTQGFVHTRDYILKHKSEIDFNECGALELLSDKKTQLRFDNIIKKRAYLHGLLQIVDAATASEIAGCDISKACAYYPTAMMVNPYSLCQSLIRNSKNVNLFLSHRLDEFVRSDNTWQLRFTDNKKNHRGSLVYDAVVFAGNALLIKDLEAFKHIEVYPSYGQITQVQTLLNNKTIILDQGYILPSVNGKQLIGATFRDNNDLMAEVRQSDHNVNLAQLSHVIDPSVDMKIILGRVSLRCVTADHVPMIGAIADNVKFIEQYYQRLQKGVILKALPHAEYLSGLYLLTGFGSKGLCSMMYGAKILAQLMSNGCQASMLNYLIEGLHPLRFNIRTFKKG</sequence>
<evidence type="ECO:0000259" key="12">
    <source>
        <dbReference type="Pfam" id="PF05430"/>
    </source>
</evidence>
<protein>
    <recommendedName>
        <fullName evidence="10">tRNA 5-methylaminomethyl-2-thiouridine biosynthesis bifunctional protein MnmC</fullName>
        <shortName evidence="10">tRNA mnm(5)s(2)U biosynthesis bifunctional protein</shortName>
    </recommendedName>
    <domain>
        <recommendedName>
            <fullName evidence="10">tRNA (mnm(5)s(2)U34)-methyltransferase</fullName>
            <ecNumber evidence="10">2.1.1.61</ecNumber>
        </recommendedName>
    </domain>
    <domain>
        <recommendedName>
            <fullName evidence="10">FAD-dependent cmnm(5)s(2)U34 oxidoreductase</fullName>
            <ecNumber evidence="10">1.5.-.-</ecNumber>
        </recommendedName>
    </domain>
</protein>
<dbReference type="Pfam" id="PF05430">
    <property type="entry name" value="Methyltransf_30"/>
    <property type="match status" value="1"/>
</dbReference>
<keyword evidence="5 10" id="KW-0949">S-adenosyl-L-methionine</keyword>
<evidence type="ECO:0000256" key="1">
    <source>
        <dbReference type="ARBA" id="ARBA00022490"/>
    </source>
</evidence>
<dbReference type="EC" id="1.5.-.-" evidence="10"/>
<dbReference type="Gene3D" id="3.40.50.150">
    <property type="entry name" value="Vaccinia Virus protein VP39"/>
    <property type="match status" value="1"/>
</dbReference>
<keyword evidence="9 10" id="KW-0511">Multifunctional enzyme</keyword>
<comment type="subcellular location">
    <subcellularLocation>
        <location evidence="10">Cytoplasm</location>
    </subcellularLocation>
</comment>
<dbReference type="InterPro" id="IPR023032">
    <property type="entry name" value="tRNA_MAMT_biosynth_bifunc_MnmC"/>
</dbReference>
<dbReference type="GO" id="GO:0004808">
    <property type="term" value="F:tRNA (5-methylaminomethyl-2-thiouridylate)(34)-methyltransferase activity"/>
    <property type="evidence" value="ECO:0007669"/>
    <property type="project" value="UniProtKB-EC"/>
</dbReference>
<evidence type="ECO:0000256" key="2">
    <source>
        <dbReference type="ARBA" id="ARBA00022603"/>
    </source>
</evidence>
<feature type="region of interest" description="FAD-dependent cmnm(5)s(2)U34 oxidoreductase" evidence="10">
    <location>
        <begin position="262"/>
        <end position="654"/>
    </location>
</feature>
<comment type="cofactor">
    <cofactor evidence="10">
        <name>FAD</name>
        <dbReference type="ChEBI" id="CHEBI:57692"/>
    </cofactor>
</comment>
<keyword evidence="4 10" id="KW-0808">Transferase</keyword>
<dbReference type="GO" id="GO:0002097">
    <property type="term" value="P:tRNA wobble base modification"/>
    <property type="evidence" value="ECO:0007669"/>
    <property type="project" value="UniProtKB-UniRule"/>
</dbReference>
<comment type="function">
    <text evidence="10">Catalyzes the last two steps in the biosynthesis of 5-methylaminomethyl-2-thiouridine (mnm(5)s(2)U) at the wobble position (U34) in tRNA. Catalyzes the FAD-dependent demodification of cmnm(5)s(2)U34 to nm(5)s(2)U34, followed by the transfer of a methyl group from S-adenosyl-L-methionine to nm(5)s(2)U34, to form mnm(5)s(2)U34.</text>
</comment>
<dbReference type="SUPFAM" id="SSF51905">
    <property type="entry name" value="FAD/NAD(P)-binding domain"/>
    <property type="match status" value="1"/>
</dbReference>
<dbReference type="GO" id="GO:0016645">
    <property type="term" value="F:oxidoreductase activity, acting on the CH-NH group of donors"/>
    <property type="evidence" value="ECO:0007669"/>
    <property type="project" value="InterPro"/>
</dbReference>
<evidence type="ECO:0000256" key="5">
    <source>
        <dbReference type="ARBA" id="ARBA00022691"/>
    </source>
</evidence>
<evidence type="ECO:0000256" key="6">
    <source>
        <dbReference type="ARBA" id="ARBA00022694"/>
    </source>
</evidence>
<keyword evidence="2 10" id="KW-0489">Methyltransferase</keyword>
<evidence type="ECO:0000256" key="7">
    <source>
        <dbReference type="ARBA" id="ARBA00022827"/>
    </source>
</evidence>